<dbReference type="InterPro" id="IPR050952">
    <property type="entry name" value="TRIM-NHL_E3_ligases"/>
</dbReference>
<accession>A0A0F9AE26</accession>
<proteinExistence type="predicted"/>
<dbReference type="PANTHER" id="PTHR24104:SF25">
    <property type="entry name" value="PROTEIN LIN-41"/>
    <property type="match status" value="1"/>
</dbReference>
<dbReference type="EMBL" id="LAZR01058185">
    <property type="protein sequence ID" value="KKK70451.1"/>
    <property type="molecule type" value="Genomic_DNA"/>
</dbReference>
<dbReference type="Gene3D" id="2.120.10.30">
    <property type="entry name" value="TolB, C-terminal domain"/>
    <property type="match status" value="1"/>
</dbReference>
<dbReference type="InterPro" id="IPR001258">
    <property type="entry name" value="NHL_repeat"/>
</dbReference>
<dbReference type="AlphaFoldDB" id="A0A0F9AE26"/>
<feature type="non-terminal residue" evidence="2">
    <location>
        <position position="1"/>
    </location>
</feature>
<feature type="non-terminal residue" evidence="2">
    <location>
        <position position="381"/>
    </location>
</feature>
<reference evidence="2" key="1">
    <citation type="journal article" date="2015" name="Nature">
        <title>Complex archaea that bridge the gap between prokaryotes and eukaryotes.</title>
        <authorList>
            <person name="Spang A."/>
            <person name="Saw J.H."/>
            <person name="Jorgensen S.L."/>
            <person name="Zaremba-Niedzwiedzka K."/>
            <person name="Martijn J."/>
            <person name="Lind A.E."/>
            <person name="van Eijk R."/>
            <person name="Schleper C."/>
            <person name="Guy L."/>
            <person name="Ettema T.J."/>
        </authorList>
    </citation>
    <scope>NUCLEOTIDE SEQUENCE</scope>
</reference>
<organism evidence="2">
    <name type="scientific">marine sediment metagenome</name>
    <dbReference type="NCBI Taxonomy" id="412755"/>
    <lineage>
        <taxon>unclassified sequences</taxon>
        <taxon>metagenomes</taxon>
        <taxon>ecological metagenomes</taxon>
    </lineage>
</organism>
<dbReference type="Pfam" id="PF01436">
    <property type="entry name" value="NHL"/>
    <property type="match status" value="1"/>
</dbReference>
<name>A0A0F9AE26_9ZZZZ</name>
<gene>
    <name evidence="2" type="ORF">LCGC14_2923850</name>
</gene>
<dbReference type="InterPro" id="IPR011042">
    <property type="entry name" value="6-blade_b-propeller_TolB-like"/>
</dbReference>
<evidence type="ECO:0000256" key="1">
    <source>
        <dbReference type="ARBA" id="ARBA00022737"/>
    </source>
</evidence>
<keyword evidence="1" id="KW-0677">Repeat</keyword>
<dbReference type="PROSITE" id="PS51125">
    <property type="entry name" value="NHL"/>
    <property type="match status" value="1"/>
</dbReference>
<sequence>EAPQDARKAVKATFTAGPKALRAGGQVKISFAVSAATDVEVAVLDAKGKVVRHLAAGLLGEHALAPLAKGTLKQELTWDGKDDLGKPATGAVRVRVRIGSEAKLTGQLGWDGNTSTDFIAGVTVGPGGEVYVLLANQSYGRTQLRVLDRNGKYLRTILPYSASTPPERLTGLGRLTVAGEELPIVFNAHAHSTVPLVGGMTRQSMLFSPKGHLVLASALGTITSHGPPRHLLAVHPKGGAPKGMPFVGPQIRKARGFLGGTGEGYARTFDGLAASRDGKWIYLTSVVYSGLGRRDRYHGVFRTKWSEEALGKPFLGAKSPGDDDSHFDNPHGLATDAEGNLYVCDRGNNRVMIFSPAGKLLGKFAVDKPLDIAVHPGTGQN</sequence>
<comment type="caution">
    <text evidence="2">The sequence shown here is derived from an EMBL/GenBank/DDBJ whole genome shotgun (WGS) entry which is preliminary data.</text>
</comment>
<dbReference type="Gene3D" id="2.60.40.4070">
    <property type="match status" value="1"/>
</dbReference>
<evidence type="ECO:0000313" key="2">
    <source>
        <dbReference type="EMBL" id="KKK70451.1"/>
    </source>
</evidence>
<protein>
    <recommendedName>
        <fullName evidence="3">SMP-30/Gluconolactonase/LRE-like region domain-containing protein</fullName>
    </recommendedName>
</protein>
<dbReference type="GO" id="GO:0008270">
    <property type="term" value="F:zinc ion binding"/>
    <property type="evidence" value="ECO:0007669"/>
    <property type="project" value="UniProtKB-KW"/>
</dbReference>
<dbReference type="SUPFAM" id="SSF63829">
    <property type="entry name" value="Calcium-dependent phosphotriesterase"/>
    <property type="match status" value="1"/>
</dbReference>
<dbReference type="PANTHER" id="PTHR24104">
    <property type="entry name" value="E3 UBIQUITIN-PROTEIN LIGASE NHLRC1-RELATED"/>
    <property type="match status" value="1"/>
</dbReference>
<evidence type="ECO:0008006" key="3">
    <source>
        <dbReference type="Google" id="ProtNLM"/>
    </source>
</evidence>